<feature type="domain" description="CWH43-like N-terminal" evidence="1">
    <location>
        <begin position="17"/>
        <end position="213"/>
    </location>
</feature>
<evidence type="ECO:0000313" key="3">
    <source>
        <dbReference type="Proteomes" id="UP000005239"/>
    </source>
</evidence>
<dbReference type="OrthoDB" id="5815759at2759"/>
<proteinExistence type="predicted"/>
<evidence type="ECO:0000313" key="2">
    <source>
        <dbReference type="EnsemblMetazoa" id="PPA39292.1"/>
    </source>
</evidence>
<dbReference type="InterPro" id="IPR040128">
    <property type="entry name" value="T25E4.2-like"/>
</dbReference>
<dbReference type="SUPFAM" id="SSF53850">
    <property type="entry name" value="Periplasmic binding protein-like II"/>
    <property type="match status" value="1"/>
</dbReference>
<accession>A0A2A6BE47</accession>
<gene>
    <name evidence="2" type="primary">WBGene00277661</name>
</gene>
<dbReference type="EnsemblMetazoa" id="PPA39292.1">
    <property type="protein sequence ID" value="PPA39292.1"/>
    <property type="gene ID" value="WBGene00277661"/>
</dbReference>
<dbReference type="Gene3D" id="3.40.190.10">
    <property type="entry name" value="Periplasmic binding protein-like II"/>
    <property type="match status" value="1"/>
</dbReference>
<keyword evidence="3" id="KW-1185">Reference proteome</keyword>
<dbReference type="PANTHER" id="PTHR22714:SF7">
    <property type="entry name" value="SOLUTE-BINDING PROTEIN FAMILY 3_N-TERMINAL DOMAIN-CONTAINING PROTEIN"/>
    <property type="match status" value="1"/>
</dbReference>
<sequence>MDNSFDINLRWIKIGMCYLPAIACSICIIYTALFDSSLVYAAAMADCEVSSSVPTVSVSIGPWEPQRLIWVAVMLIHTPMRLLITMLYPTIWPQGKLRNFLSIVLFGETLGTVLVTIFHVQSIAGEAIHALCFTFWAFASGGVMLVTVALHRVNGKEVGSKAFVFSIYLIFSLICAAAHPISTKLCYHWVYALFCLCEYALMATTTTFWILVINSLSDHFDRISFTLSKSSHEEMLPTVKQPITFISMVIPYPSRPLRVLLVDNYPDANGSCIPWPSMDRTQRCPYPGWCLEILSNLVASNNISVEYIVEKPGANVDWGRLQPDNKTFSGLLGRIQRDEADMSCLLYQKSVLRSAHFEFSIAVSEITPSFIVREYPITLSSLLLNCLKPYKDSVWICILIGVILQMIFWPLISRTEIALGLRKKSDRWGDSVWGVINDWLNGGDHHFTMYSGIFLRLIFSIFQVGLLPSMYTAAVLFALLSPSDNSPLKSQNDALRLLSSGSYKLITDKGMWFYQEMVASSEPLFVSLREATANNPVVEASDAIAIKLVDQGNYIWQVQDDMSSMPLVLTSCFTIVFSQGLPYRSAHFLFSKGNPWRPVIDEAILKSYSMVDTIRRRYFVDRIWDPSRSDCPKSPYAMPGATDPLNFWAIFGVFALSAIGLGVAVSFLVFEIVVDFIVNFRERGANLKVRNEKKKKKRKIEVRDWMKYSTWTSSSSTTSTK</sequence>
<organism evidence="2 3">
    <name type="scientific">Pristionchus pacificus</name>
    <name type="common">Parasitic nematode worm</name>
    <dbReference type="NCBI Taxonomy" id="54126"/>
    <lineage>
        <taxon>Eukaryota</taxon>
        <taxon>Metazoa</taxon>
        <taxon>Ecdysozoa</taxon>
        <taxon>Nematoda</taxon>
        <taxon>Chromadorea</taxon>
        <taxon>Rhabditida</taxon>
        <taxon>Rhabditina</taxon>
        <taxon>Diplogasteromorpha</taxon>
        <taxon>Diplogasteroidea</taxon>
        <taxon>Neodiplogasteridae</taxon>
        <taxon>Pristionchus</taxon>
    </lineage>
</organism>
<dbReference type="PANTHER" id="PTHR22714">
    <property type="entry name" value="PROTEIN CBG02446-RELATED"/>
    <property type="match status" value="1"/>
</dbReference>
<reference evidence="2" key="2">
    <citation type="submission" date="2022-06" db="UniProtKB">
        <authorList>
            <consortium name="EnsemblMetazoa"/>
        </authorList>
    </citation>
    <scope>IDENTIFICATION</scope>
    <source>
        <strain evidence="2">PS312</strain>
    </source>
</reference>
<reference evidence="3" key="1">
    <citation type="journal article" date="2008" name="Nat. Genet.">
        <title>The Pristionchus pacificus genome provides a unique perspective on nematode lifestyle and parasitism.</title>
        <authorList>
            <person name="Dieterich C."/>
            <person name="Clifton S.W."/>
            <person name="Schuster L.N."/>
            <person name="Chinwalla A."/>
            <person name="Delehaunty K."/>
            <person name="Dinkelacker I."/>
            <person name="Fulton L."/>
            <person name="Fulton R."/>
            <person name="Godfrey J."/>
            <person name="Minx P."/>
            <person name="Mitreva M."/>
            <person name="Roeseler W."/>
            <person name="Tian H."/>
            <person name="Witte H."/>
            <person name="Yang S.P."/>
            <person name="Wilson R.K."/>
            <person name="Sommer R.J."/>
        </authorList>
    </citation>
    <scope>NUCLEOTIDE SEQUENCE [LARGE SCALE GENOMIC DNA]</scope>
    <source>
        <strain evidence="3">PS312</strain>
    </source>
</reference>
<dbReference type="Proteomes" id="UP000005239">
    <property type="component" value="Unassembled WGS sequence"/>
</dbReference>
<dbReference type="Pfam" id="PF10277">
    <property type="entry name" value="Frag1"/>
    <property type="match status" value="1"/>
</dbReference>
<protein>
    <recommendedName>
        <fullName evidence="1">CWH43-like N-terminal domain-containing protein</fullName>
    </recommendedName>
</protein>
<dbReference type="AlphaFoldDB" id="A0A2A6BE47"/>
<accession>A0A8R1UUW6</accession>
<name>A0A2A6BE47_PRIPA</name>
<dbReference type="InterPro" id="IPR019402">
    <property type="entry name" value="CWH43_N"/>
</dbReference>
<evidence type="ECO:0000259" key="1">
    <source>
        <dbReference type="Pfam" id="PF10277"/>
    </source>
</evidence>